<evidence type="ECO:0000259" key="1">
    <source>
        <dbReference type="Pfam" id="PF02214"/>
    </source>
</evidence>
<name>A0A2G8KF40_STIJA</name>
<evidence type="ECO:0000313" key="3">
    <source>
        <dbReference type="Proteomes" id="UP000230750"/>
    </source>
</evidence>
<feature type="domain" description="Potassium channel tetramerisation-type BTB" evidence="1">
    <location>
        <begin position="47"/>
        <end position="96"/>
    </location>
</feature>
<evidence type="ECO:0000313" key="2">
    <source>
        <dbReference type="EMBL" id="PIK46624.1"/>
    </source>
</evidence>
<dbReference type="PANTHER" id="PTHR14499">
    <property type="entry name" value="POTASSIUM CHANNEL TETRAMERIZATION DOMAIN-CONTAINING"/>
    <property type="match status" value="1"/>
</dbReference>
<dbReference type="OrthoDB" id="2414723at2759"/>
<dbReference type="InterPro" id="IPR003131">
    <property type="entry name" value="T1-type_BTB"/>
</dbReference>
<dbReference type="EMBL" id="MRZV01000631">
    <property type="protein sequence ID" value="PIK46624.1"/>
    <property type="molecule type" value="Genomic_DNA"/>
</dbReference>
<keyword evidence="2" id="KW-0813">Transport</keyword>
<comment type="caution">
    <text evidence="2">The sequence shown here is derived from an EMBL/GenBank/DDBJ whole genome shotgun (WGS) entry which is preliminary data.</text>
</comment>
<gene>
    <name evidence="2" type="ORF">BSL78_16519</name>
</gene>
<dbReference type="SUPFAM" id="SSF54695">
    <property type="entry name" value="POZ domain"/>
    <property type="match status" value="1"/>
</dbReference>
<dbReference type="Gene3D" id="3.30.710.10">
    <property type="entry name" value="Potassium Channel Kv1.1, Chain A"/>
    <property type="match status" value="1"/>
</dbReference>
<dbReference type="CDD" id="cd18316">
    <property type="entry name" value="BTB_POZ_KCTD-like"/>
    <property type="match status" value="1"/>
</dbReference>
<protein>
    <submittedName>
        <fullName evidence="2">Putative potassium channel regulatory protein</fullName>
    </submittedName>
</protein>
<dbReference type="STRING" id="307972.A0A2G8KF40"/>
<keyword evidence="2" id="KW-0406">Ion transport</keyword>
<dbReference type="GO" id="GO:0051260">
    <property type="term" value="P:protein homooligomerization"/>
    <property type="evidence" value="ECO:0007669"/>
    <property type="project" value="InterPro"/>
</dbReference>
<reference evidence="2 3" key="1">
    <citation type="journal article" date="2017" name="PLoS Biol.">
        <title>The sea cucumber genome provides insights into morphological evolution and visceral regeneration.</title>
        <authorList>
            <person name="Zhang X."/>
            <person name="Sun L."/>
            <person name="Yuan J."/>
            <person name="Sun Y."/>
            <person name="Gao Y."/>
            <person name="Zhang L."/>
            <person name="Li S."/>
            <person name="Dai H."/>
            <person name="Hamel J.F."/>
            <person name="Liu C."/>
            <person name="Yu Y."/>
            <person name="Liu S."/>
            <person name="Lin W."/>
            <person name="Guo K."/>
            <person name="Jin S."/>
            <person name="Xu P."/>
            <person name="Storey K.B."/>
            <person name="Huan P."/>
            <person name="Zhang T."/>
            <person name="Zhou Y."/>
            <person name="Zhang J."/>
            <person name="Lin C."/>
            <person name="Li X."/>
            <person name="Xing L."/>
            <person name="Huo D."/>
            <person name="Sun M."/>
            <person name="Wang L."/>
            <person name="Mercier A."/>
            <person name="Li F."/>
            <person name="Yang H."/>
            <person name="Xiang J."/>
        </authorList>
    </citation>
    <scope>NUCLEOTIDE SEQUENCE [LARGE SCALE GENOMIC DNA]</scope>
    <source>
        <strain evidence="2">Shaxun</strain>
        <tissue evidence="2">Muscle</tissue>
    </source>
</reference>
<dbReference type="InterPro" id="IPR011333">
    <property type="entry name" value="SKP1/BTB/POZ_sf"/>
</dbReference>
<keyword evidence="3" id="KW-1185">Reference proteome</keyword>
<accession>A0A2G8KF40</accession>
<dbReference type="PANTHER" id="PTHR14499:SF136">
    <property type="entry name" value="GH08630P"/>
    <property type="match status" value="1"/>
</dbReference>
<dbReference type="GO" id="GO:0034220">
    <property type="term" value="P:monoatomic ion transmembrane transport"/>
    <property type="evidence" value="ECO:0007669"/>
    <property type="project" value="UniProtKB-KW"/>
</dbReference>
<proteinExistence type="predicted"/>
<dbReference type="AlphaFoldDB" id="A0A2G8KF40"/>
<keyword evidence="2" id="KW-0407">Ion channel</keyword>
<dbReference type="Pfam" id="PF02214">
    <property type="entry name" value="BTB_2"/>
    <property type="match status" value="1"/>
</dbReference>
<sequence length="247" mass="28530">MSQSKKQKMSEVLNEKVISLQIGESRFQVSPATFNKLKPGVFTVIEGDTYYVDRDGDIFKYILRYLRSDIVSFPNDFNDGELLLKEAEFYGLSDLMKHLQNGAGKPERVTLKIMILEDENIVPDIDILLSWTTFPVDWKTLVKGYLEILNKYYLFKCTNVKVKNSIAQVQHENKNTFGKELQLNEIGSYSKFAFKVKHKKVPNIFFGGFLMSGFTLVTDMSSSDVNIFEKVYKSVRELEFQRIKPVN</sequence>
<dbReference type="Proteomes" id="UP000230750">
    <property type="component" value="Unassembled WGS sequence"/>
</dbReference>
<organism evidence="2 3">
    <name type="scientific">Stichopus japonicus</name>
    <name type="common">Sea cucumber</name>
    <dbReference type="NCBI Taxonomy" id="307972"/>
    <lineage>
        <taxon>Eukaryota</taxon>
        <taxon>Metazoa</taxon>
        <taxon>Echinodermata</taxon>
        <taxon>Eleutherozoa</taxon>
        <taxon>Echinozoa</taxon>
        <taxon>Holothuroidea</taxon>
        <taxon>Aspidochirotacea</taxon>
        <taxon>Aspidochirotida</taxon>
        <taxon>Stichopodidae</taxon>
        <taxon>Apostichopus</taxon>
    </lineage>
</organism>